<accession>A0ABQ5EHG0</accession>
<evidence type="ECO:0000313" key="2">
    <source>
        <dbReference type="EMBL" id="GJT50330.1"/>
    </source>
</evidence>
<keyword evidence="3" id="KW-1185">Reference proteome</keyword>
<dbReference type="EMBL" id="BQNB010016311">
    <property type="protein sequence ID" value="GJT50330.1"/>
    <property type="molecule type" value="Genomic_DNA"/>
</dbReference>
<sequence length="201" mass="21646">MSRGVTQPIDDAHVASESQEYCSTNSRDRATSDELCISYLSDTHSCYDWTEEGTQTQCDVYVSDYAHRVVIFGGWFNGGRYRARTFVVLRRRASGEGYLVSPALAVPVPVNSTSTPSSTTIAQDAPSPSHSLSSSALQSLSLQQGIAAKSTIIEDNPLAPVDNDPFVNVFAPEPSSEALSSGDVSLAESTYVTQTHHHLGK</sequence>
<protein>
    <submittedName>
        <fullName evidence="2">Uncharacterized protein</fullName>
    </submittedName>
</protein>
<proteinExistence type="predicted"/>
<feature type="region of interest" description="Disordered" evidence="1">
    <location>
        <begin position="111"/>
        <end position="134"/>
    </location>
</feature>
<reference evidence="2" key="1">
    <citation type="journal article" date="2022" name="Int. J. Mol. Sci.">
        <title>Draft Genome of Tanacetum Coccineum: Genomic Comparison of Closely Related Tanacetum-Family Plants.</title>
        <authorList>
            <person name="Yamashiro T."/>
            <person name="Shiraishi A."/>
            <person name="Nakayama K."/>
            <person name="Satake H."/>
        </authorList>
    </citation>
    <scope>NUCLEOTIDE SEQUENCE</scope>
</reference>
<organism evidence="2 3">
    <name type="scientific">Tanacetum coccineum</name>
    <dbReference type="NCBI Taxonomy" id="301880"/>
    <lineage>
        <taxon>Eukaryota</taxon>
        <taxon>Viridiplantae</taxon>
        <taxon>Streptophyta</taxon>
        <taxon>Embryophyta</taxon>
        <taxon>Tracheophyta</taxon>
        <taxon>Spermatophyta</taxon>
        <taxon>Magnoliopsida</taxon>
        <taxon>eudicotyledons</taxon>
        <taxon>Gunneridae</taxon>
        <taxon>Pentapetalae</taxon>
        <taxon>asterids</taxon>
        <taxon>campanulids</taxon>
        <taxon>Asterales</taxon>
        <taxon>Asteraceae</taxon>
        <taxon>Asteroideae</taxon>
        <taxon>Anthemideae</taxon>
        <taxon>Anthemidinae</taxon>
        <taxon>Tanacetum</taxon>
    </lineage>
</organism>
<name>A0ABQ5EHG0_9ASTR</name>
<dbReference type="Proteomes" id="UP001151760">
    <property type="component" value="Unassembled WGS sequence"/>
</dbReference>
<reference evidence="2" key="2">
    <citation type="submission" date="2022-01" db="EMBL/GenBank/DDBJ databases">
        <authorList>
            <person name="Yamashiro T."/>
            <person name="Shiraishi A."/>
            <person name="Satake H."/>
            <person name="Nakayama K."/>
        </authorList>
    </citation>
    <scope>NUCLEOTIDE SEQUENCE</scope>
</reference>
<evidence type="ECO:0000313" key="3">
    <source>
        <dbReference type="Proteomes" id="UP001151760"/>
    </source>
</evidence>
<comment type="caution">
    <text evidence="2">The sequence shown here is derived from an EMBL/GenBank/DDBJ whole genome shotgun (WGS) entry which is preliminary data.</text>
</comment>
<gene>
    <name evidence="2" type="ORF">Tco_0976487</name>
</gene>
<evidence type="ECO:0000256" key="1">
    <source>
        <dbReference type="SAM" id="MobiDB-lite"/>
    </source>
</evidence>